<dbReference type="AlphaFoldDB" id="A0A9D1NEQ4"/>
<evidence type="ECO:0008006" key="4">
    <source>
        <dbReference type="Google" id="ProtNLM"/>
    </source>
</evidence>
<evidence type="ECO:0000313" key="3">
    <source>
        <dbReference type="Proteomes" id="UP000886861"/>
    </source>
</evidence>
<keyword evidence="1" id="KW-0732">Signal</keyword>
<gene>
    <name evidence="2" type="ORF">IAA62_00955</name>
</gene>
<proteinExistence type="predicted"/>
<name>A0A9D1NEQ4_9FIRM</name>
<reference evidence="2" key="2">
    <citation type="journal article" date="2021" name="PeerJ">
        <title>Extensive microbial diversity within the chicken gut microbiome revealed by metagenomics and culture.</title>
        <authorList>
            <person name="Gilroy R."/>
            <person name="Ravi A."/>
            <person name="Getino M."/>
            <person name="Pursley I."/>
            <person name="Horton D.L."/>
            <person name="Alikhan N.F."/>
            <person name="Baker D."/>
            <person name="Gharbi K."/>
            <person name="Hall N."/>
            <person name="Watson M."/>
            <person name="Adriaenssens E.M."/>
            <person name="Foster-Nyarko E."/>
            <person name="Jarju S."/>
            <person name="Secka A."/>
            <person name="Antonio M."/>
            <person name="Oren A."/>
            <person name="Chaudhuri R.R."/>
            <person name="La Ragione R."/>
            <person name="Hildebrand F."/>
            <person name="Pallen M.J."/>
        </authorList>
    </citation>
    <scope>NUCLEOTIDE SEQUENCE</scope>
    <source>
        <strain evidence="2">CHK186-9395</strain>
    </source>
</reference>
<dbReference type="Proteomes" id="UP000886861">
    <property type="component" value="Unassembled WGS sequence"/>
</dbReference>
<dbReference type="PROSITE" id="PS51257">
    <property type="entry name" value="PROKAR_LIPOPROTEIN"/>
    <property type="match status" value="1"/>
</dbReference>
<protein>
    <recommendedName>
        <fullName evidence="4">Peptidylprolyl isomerase</fullName>
    </recommendedName>
</protein>
<organism evidence="2 3">
    <name type="scientific">Candidatus Caccopulliclostridium gallistercoris</name>
    <dbReference type="NCBI Taxonomy" id="2840719"/>
    <lineage>
        <taxon>Bacteria</taxon>
        <taxon>Bacillati</taxon>
        <taxon>Bacillota</taxon>
        <taxon>Clostridia</taxon>
        <taxon>Candidatus Caccopulliclostridium</taxon>
    </lineage>
</organism>
<sequence length="556" mass="63452">MKKFLSLAFICLISFSFILTGCNLFPTNQANYLSAPIVTFQTAEGENIKIDKEDLITAFNSYGAELVNSYGYSIQDAIDATIEVLINREVMLLEAERTITLGNGDLNEIWDDAYDTIISNLSTYEELVIEQWKLNVPSTLDEEEESETAYTPYKPQAEIVLQDGKYVIKLLNTNTSTDQNVDLYYNEGEEITSLVKTVNDRLNNSANKDVLTEAKRQYVEALKESEEGRNLSTNSDEVFAREVERIYEAVKDNKYIELYSEKLQGDNDISNITLSQVLRKLTADMLSSYTKYTLNATQFDTDMLDSRENVDYVVNNNYFYVNHILLKYDESSTTYLDELETLYKNGTISEKAYNDALEVEAEKIKATNIQTGKETNLSPMDIYDELVGLMTGKSDEAKTQIFKDHIYTYNEDTGNMNADYCYVIGKDSSRMVDTFTETSRKLWDNGKGEYGAIDYCVSEYGVHIIFYAGPVTNAFTISDPDNFNLNTDNMDELTEIVNTLKNTYLNAFNNKTLFDKVYEELATDSYTIFETMNLDVLKKEIKNLTIHISNYQDLLG</sequence>
<evidence type="ECO:0000313" key="2">
    <source>
        <dbReference type="EMBL" id="HIV01113.1"/>
    </source>
</evidence>
<feature type="chain" id="PRO_5038559039" description="Peptidylprolyl isomerase" evidence="1">
    <location>
        <begin position="22"/>
        <end position="556"/>
    </location>
</feature>
<reference evidence="2" key="1">
    <citation type="submission" date="2020-10" db="EMBL/GenBank/DDBJ databases">
        <authorList>
            <person name="Gilroy R."/>
        </authorList>
    </citation>
    <scope>NUCLEOTIDE SEQUENCE</scope>
    <source>
        <strain evidence="2">CHK186-9395</strain>
    </source>
</reference>
<feature type="signal peptide" evidence="1">
    <location>
        <begin position="1"/>
        <end position="21"/>
    </location>
</feature>
<accession>A0A9D1NEQ4</accession>
<dbReference type="EMBL" id="DVOJ01000004">
    <property type="protein sequence ID" value="HIV01113.1"/>
    <property type="molecule type" value="Genomic_DNA"/>
</dbReference>
<comment type="caution">
    <text evidence="2">The sequence shown here is derived from an EMBL/GenBank/DDBJ whole genome shotgun (WGS) entry which is preliminary data.</text>
</comment>
<evidence type="ECO:0000256" key="1">
    <source>
        <dbReference type="SAM" id="SignalP"/>
    </source>
</evidence>